<keyword evidence="2" id="KW-1133">Transmembrane helix</keyword>
<gene>
    <name evidence="3" type="ORF">H7J73_20230</name>
</gene>
<evidence type="ECO:0008006" key="5">
    <source>
        <dbReference type="Google" id="ProtNLM"/>
    </source>
</evidence>
<proteinExistence type="predicted"/>
<feature type="transmembrane region" description="Helical" evidence="2">
    <location>
        <begin position="12"/>
        <end position="34"/>
    </location>
</feature>
<feature type="compositionally biased region" description="Low complexity" evidence="1">
    <location>
        <begin position="88"/>
        <end position="103"/>
    </location>
</feature>
<evidence type="ECO:0000256" key="1">
    <source>
        <dbReference type="SAM" id="MobiDB-lite"/>
    </source>
</evidence>
<evidence type="ECO:0000313" key="3">
    <source>
        <dbReference type="EMBL" id="MCV7228344.1"/>
    </source>
</evidence>
<keyword evidence="2" id="KW-0812">Transmembrane</keyword>
<name>A0ABT3CFR2_9MYCO</name>
<organism evidence="3 4">
    <name type="scientific">Mycolicibacterium komossense</name>
    <dbReference type="NCBI Taxonomy" id="1779"/>
    <lineage>
        <taxon>Bacteria</taxon>
        <taxon>Bacillati</taxon>
        <taxon>Actinomycetota</taxon>
        <taxon>Actinomycetes</taxon>
        <taxon>Mycobacteriales</taxon>
        <taxon>Mycobacteriaceae</taxon>
        <taxon>Mycolicibacterium</taxon>
    </lineage>
</organism>
<dbReference type="Proteomes" id="UP001526201">
    <property type="component" value="Unassembled WGS sequence"/>
</dbReference>
<dbReference type="RefSeq" id="WP_264069461.1">
    <property type="nucleotide sequence ID" value="NZ_JACKTY010000032.1"/>
</dbReference>
<keyword evidence="2" id="KW-0472">Membrane</keyword>
<keyword evidence="4" id="KW-1185">Reference proteome</keyword>
<reference evidence="3 4" key="1">
    <citation type="journal article" date="2022" name="BMC Genomics">
        <title>Comparative genome analysis of mycobacteria focusing on tRNA and non-coding RNA.</title>
        <authorList>
            <person name="Behra P.R.K."/>
            <person name="Pettersson B.M.F."/>
            <person name="Ramesh M."/>
            <person name="Das S."/>
            <person name="Dasgupta S."/>
            <person name="Kirsebom L.A."/>
        </authorList>
    </citation>
    <scope>NUCLEOTIDE SEQUENCE [LARGE SCALE GENOMIC DNA]</scope>
    <source>
        <strain evidence="3 4">DSM 44078</strain>
    </source>
</reference>
<sequence length="128" mass="13490">MPADNEPWYRTPAAIFSAGVAGLVLIGALVVAVVQMSDNWSQPDTTVYTTPVTTEQTLRTTQPFVITPSESSTTFPTSRLSTTEIGVPGETTSGTDTPSDSPGLNTTTRDPRYPGTRPFTAPSAPSTP</sequence>
<comment type="caution">
    <text evidence="3">The sequence shown here is derived from an EMBL/GenBank/DDBJ whole genome shotgun (WGS) entry which is preliminary data.</text>
</comment>
<evidence type="ECO:0000256" key="2">
    <source>
        <dbReference type="SAM" id="Phobius"/>
    </source>
</evidence>
<accession>A0ABT3CFR2</accession>
<dbReference type="EMBL" id="JACKTY010000032">
    <property type="protein sequence ID" value="MCV7228344.1"/>
    <property type="molecule type" value="Genomic_DNA"/>
</dbReference>
<feature type="compositionally biased region" description="Low complexity" evidence="1">
    <location>
        <begin position="67"/>
        <end position="78"/>
    </location>
</feature>
<evidence type="ECO:0000313" key="4">
    <source>
        <dbReference type="Proteomes" id="UP001526201"/>
    </source>
</evidence>
<protein>
    <recommendedName>
        <fullName evidence="5">Serine/threonine protein kinase</fullName>
    </recommendedName>
</protein>
<feature type="region of interest" description="Disordered" evidence="1">
    <location>
        <begin position="66"/>
        <end position="128"/>
    </location>
</feature>